<feature type="coiled-coil region" evidence="8">
    <location>
        <begin position="328"/>
        <end position="369"/>
    </location>
</feature>
<dbReference type="GO" id="GO:0009279">
    <property type="term" value="C:cell outer membrane"/>
    <property type="evidence" value="ECO:0007669"/>
    <property type="project" value="UniProtKB-SubCell"/>
</dbReference>
<dbReference type="GO" id="GO:0015288">
    <property type="term" value="F:porin activity"/>
    <property type="evidence" value="ECO:0007669"/>
    <property type="project" value="TreeGrafter"/>
</dbReference>
<keyword evidence="5" id="KW-0812">Transmembrane</keyword>
<reference evidence="12" key="1">
    <citation type="submission" date="2021-04" db="EMBL/GenBank/DDBJ databases">
        <title>A novel Synergistetes isolate from a pyrite-forming mixed culture.</title>
        <authorList>
            <person name="Bunk B."/>
            <person name="Sproer C."/>
            <person name="Spring S."/>
            <person name="Pester M."/>
        </authorList>
    </citation>
    <scope>NUCLEOTIDE SEQUENCE [LARGE SCALE GENOMIC DNA]</scope>
    <source>
        <strain evidence="12">J.5.4.2-T.3.5.2</strain>
    </source>
</reference>
<dbReference type="InterPro" id="IPR028351">
    <property type="entry name" value="CyaE"/>
</dbReference>
<dbReference type="SUPFAM" id="SSF56954">
    <property type="entry name" value="Outer membrane efflux proteins (OEP)"/>
    <property type="match status" value="1"/>
</dbReference>
<dbReference type="GO" id="GO:1990281">
    <property type="term" value="C:efflux pump complex"/>
    <property type="evidence" value="ECO:0007669"/>
    <property type="project" value="TreeGrafter"/>
</dbReference>
<comment type="similarity">
    <text evidence="2">Belongs to the outer membrane factor (OMF) (TC 1.B.17) family.</text>
</comment>
<dbReference type="GO" id="GO:0015562">
    <property type="term" value="F:efflux transmembrane transporter activity"/>
    <property type="evidence" value="ECO:0007669"/>
    <property type="project" value="InterPro"/>
</dbReference>
<dbReference type="InterPro" id="IPR003423">
    <property type="entry name" value="OMP_efflux"/>
</dbReference>
<dbReference type="PANTHER" id="PTHR30026">
    <property type="entry name" value="OUTER MEMBRANE PROTEIN TOLC"/>
    <property type="match status" value="1"/>
</dbReference>
<evidence type="ECO:0000256" key="6">
    <source>
        <dbReference type="ARBA" id="ARBA00023136"/>
    </source>
</evidence>
<keyword evidence="8" id="KW-0175">Coiled coil</keyword>
<evidence type="ECO:0000256" key="4">
    <source>
        <dbReference type="ARBA" id="ARBA00022452"/>
    </source>
</evidence>
<dbReference type="Proteomes" id="UP000671879">
    <property type="component" value="Chromosome"/>
</dbReference>
<dbReference type="RefSeq" id="WP_274373052.1">
    <property type="nucleotide sequence ID" value="NZ_CP072943.1"/>
</dbReference>
<dbReference type="KEGG" id="aram:KAR29_11055"/>
<protein>
    <submittedName>
        <fullName evidence="11">TolC family protein</fullName>
    </submittedName>
</protein>
<dbReference type="InterPro" id="IPR051906">
    <property type="entry name" value="TolC-like"/>
</dbReference>
<keyword evidence="12" id="KW-1185">Reference proteome</keyword>
<accession>A0A9Q7AMZ3</accession>
<keyword evidence="7" id="KW-0998">Cell outer membrane</keyword>
<evidence type="ECO:0000256" key="3">
    <source>
        <dbReference type="ARBA" id="ARBA00022448"/>
    </source>
</evidence>
<dbReference type="AlphaFoldDB" id="A0A9Q7AMZ3"/>
<dbReference type="PIRSF" id="PIRSF001892">
    <property type="entry name" value="CyaE"/>
    <property type="match status" value="1"/>
</dbReference>
<evidence type="ECO:0000313" key="11">
    <source>
        <dbReference type="EMBL" id="QTX31862.1"/>
    </source>
</evidence>
<keyword evidence="6" id="KW-0472">Membrane</keyword>
<dbReference type="EMBL" id="CP072943">
    <property type="protein sequence ID" value="QTX31862.1"/>
    <property type="molecule type" value="Genomic_DNA"/>
</dbReference>
<keyword evidence="10" id="KW-0732">Signal</keyword>
<dbReference type="Pfam" id="PF02321">
    <property type="entry name" value="OEP"/>
    <property type="match status" value="2"/>
</dbReference>
<dbReference type="Gene3D" id="1.20.1600.10">
    <property type="entry name" value="Outer membrane efflux proteins (OEP)"/>
    <property type="match status" value="1"/>
</dbReference>
<proteinExistence type="inferred from homology"/>
<feature type="signal peptide" evidence="10">
    <location>
        <begin position="1"/>
        <end position="27"/>
    </location>
</feature>
<keyword evidence="3" id="KW-0813">Transport</keyword>
<dbReference type="PANTHER" id="PTHR30026:SF20">
    <property type="entry name" value="OUTER MEMBRANE PROTEIN TOLC"/>
    <property type="match status" value="1"/>
</dbReference>
<evidence type="ECO:0000256" key="8">
    <source>
        <dbReference type="SAM" id="Coils"/>
    </source>
</evidence>
<evidence type="ECO:0000256" key="1">
    <source>
        <dbReference type="ARBA" id="ARBA00004442"/>
    </source>
</evidence>
<name>A0A9Q7AMZ3_9BACT</name>
<feature type="region of interest" description="Disordered" evidence="9">
    <location>
        <begin position="73"/>
        <end position="92"/>
    </location>
</feature>
<organism evidence="11 12">
    <name type="scientific">Aminithiophilus ramosus</name>
    <dbReference type="NCBI Taxonomy" id="3029084"/>
    <lineage>
        <taxon>Bacteria</taxon>
        <taxon>Thermotogati</taxon>
        <taxon>Synergistota</taxon>
        <taxon>Synergistia</taxon>
        <taxon>Synergistales</taxon>
        <taxon>Aminithiophilaceae</taxon>
        <taxon>Aminithiophilus</taxon>
    </lineage>
</organism>
<evidence type="ECO:0000313" key="12">
    <source>
        <dbReference type="Proteomes" id="UP000671879"/>
    </source>
</evidence>
<keyword evidence="4" id="KW-1134">Transmembrane beta strand</keyword>
<feature type="chain" id="PRO_5040452911" evidence="10">
    <location>
        <begin position="28"/>
        <end position="422"/>
    </location>
</feature>
<evidence type="ECO:0000256" key="5">
    <source>
        <dbReference type="ARBA" id="ARBA00022692"/>
    </source>
</evidence>
<evidence type="ECO:0000256" key="2">
    <source>
        <dbReference type="ARBA" id="ARBA00007613"/>
    </source>
</evidence>
<evidence type="ECO:0000256" key="7">
    <source>
        <dbReference type="ARBA" id="ARBA00023237"/>
    </source>
</evidence>
<evidence type="ECO:0000256" key="10">
    <source>
        <dbReference type="SAM" id="SignalP"/>
    </source>
</evidence>
<gene>
    <name evidence="11" type="ORF">KAR29_11055</name>
</gene>
<sequence>MRRSAASMILFLSLLFVTALPVPPARADLPDGILTLDRCLEIALSANPDLAAEEASLRGAEAVVDQKRAPLRPSLSLSSTHKQSEGSDNTSAELAVSQLVSDGGRSELALRSALLDRDETRDGVVRRRQQLIYDVKAAYYDVLKALWNLDAAEETRELNEKQLRQAQAAYEAGVAPKSDVTAARVDLGQARLDTTKAASALALSRSALGKTLGTDLPPLFSVVEPETTSPPPLDEREILERALSLRPDLGAKAKALRAAELNVAYAARERSAQLSTSGGYGWSDGDDGQWQMSLRLSVPLADGGLASARTAEARAALDKVRAQEASLRQTVIHEVRQALLALREAEENLATTELNLDQAQENLDLAQGRYGVGVGSSLEVSQAAEAFTRARKNRNDALFDYHLALADLERATGSSVTAEEAR</sequence>
<comment type="subcellular location">
    <subcellularLocation>
        <location evidence="1">Cell outer membrane</location>
    </subcellularLocation>
</comment>
<evidence type="ECO:0000256" key="9">
    <source>
        <dbReference type="SAM" id="MobiDB-lite"/>
    </source>
</evidence>